<protein>
    <submittedName>
        <fullName evidence="2">Uncharacterized protein</fullName>
    </submittedName>
</protein>
<accession>A0A1Y0BWJ0</accession>
<dbReference type="AlphaFoldDB" id="A0A1Y0BWJ0"/>
<proteinExistence type="predicted"/>
<reference evidence="2 3" key="1">
    <citation type="submission" date="2017-04" db="EMBL/GenBank/DDBJ databases">
        <title>Whole Genome Sequence of 1,4-Dioxane Degrading Bacterium Mycobacterium dioxanotrophicus PH-06.</title>
        <authorList>
            <person name="He Y."/>
        </authorList>
    </citation>
    <scope>NUCLEOTIDE SEQUENCE [LARGE SCALE GENOMIC DNA]</scope>
    <source>
        <strain evidence="2 3">PH-06</strain>
    </source>
</reference>
<keyword evidence="1" id="KW-0472">Membrane</keyword>
<sequence length="72" mass="7418">MGNVFTLVGGMVLLVVGAQGAIRLLADHDNAGVLGWLPGGFAARLLGYLLVVAVGVVLARSGKRRSDRSEAD</sequence>
<dbReference type="KEGG" id="mdx:BTO20_00280"/>
<evidence type="ECO:0000313" key="3">
    <source>
        <dbReference type="Proteomes" id="UP000195331"/>
    </source>
</evidence>
<dbReference type="EMBL" id="CP020809">
    <property type="protein sequence ID" value="ART67266.1"/>
    <property type="molecule type" value="Genomic_DNA"/>
</dbReference>
<keyword evidence="1" id="KW-1133">Transmembrane helix</keyword>
<dbReference type="Proteomes" id="UP000195331">
    <property type="component" value="Chromosome"/>
</dbReference>
<name>A0A1Y0BWJ0_9MYCO</name>
<evidence type="ECO:0000256" key="1">
    <source>
        <dbReference type="SAM" id="Phobius"/>
    </source>
</evidence>
<keyword evidence="1" id="KW-0812">Transmembrane</keyword>
<keyword evidence="3" id="KW-1185">Reference proteome</keyword>
<dbReference type="RefSeq" id="WP_087072406.1">
    <property type="nucleotide sequence ID" value="NZ_CP020809.1"/>
</dbReference>
<organism evidence="2 3">
    <name type="scientific">Mycobacterium dioxanotrophicus</name>
    <dbReference type="NCBI Taxonomy" id="482462"/>
    <lineage>
        <taxon>Bacteria</taxon>
        <taxon>Bacillati</taxon>
        <taxon>Actinomycetota</taxon>
        <taxon>Actinomycetes</taxon>
        <taxon>Mycobacteriales</taxon>
        <taxon>Mycobacteriaceae</taxon>
        <taxon>Mycobacterium</taxon>
    </lineage>
</organism>
<gene>
    <name evidence="2" type="ORF">BTO20_00280</name>
</gene>
<feature type="transmembrane region" description="Helical" evidence="1">
    <location>
        <begin position="36"/>
        <end position="59"/>
    </location>
</feature>
<evidence type="ECO:0000313" key="2">
    <source>
        <dbReference type="EMBL" id="ART67266.1"/>
    </source>
</evidence>